<accession>A0A1I5YHL9</accession>
<protein>
    <submittedName>
        <fullName evidence="3">Putative transposase</fullName>
    </submittedName>
</protein>
<dbReference type="EMBL" id="FOXD01000052">
    <property type="protein sequence ID" value="SFQ43723.1"/>
    <property type="molecule type" value="Genomic_DNA"/>
</dbReference>
<dbReference type="InterPro" id="IPR001584">
    <property type="entry name" value="Integrase_cat-core"/>
</dbReference>
<comment type="function">
    <text evidence="1">Involved in the transposition of the insertion sequence.</text>
</comment>
<proteinExistence type="predicted"/>
<evidence type="ECO:0000313" key="3">
    <source>
        <dbReference type="EMBL" id="SFQ43723.1"/>
    </source>
</evidence>
<dbReference type="STRING" id="1884432.SAMN05518683_1521"/>
<dbReference type="Pfam" id="PF00665">
    <property type="entry name" value="rve"/>
    <property type="match status" value="1"/>
</dbReference>
<evidence type="ECO:0000313" key="4">
    <source>
        <dbReference type="Proteomes" id="UP000198892"/>
    </source>
</evidence>
<keyword evidence="4" id="KW-1185">Reference proteome</keyword>
<dbReference type="InterPro" id="IPR048020">
    <property type="entry name" value="Transpos_IS3"/>
</dbReference>
<dbReference type="PANTHER" id="PTHR46889:SF7">
    <property type="entry name" value="TRANSPOSASE FOR INSERTION SEQUENCE ELEMENT IS904"/>
    <property type="match status" value="1"/>
</dbReference>
<feature type="domain" description="Integrase catalytic" evidence="2">
    <location>
        <begin position="109"/>
        <end position="266"/>
    </location>
</feature>
<dbReference type="InterPro" id="IPR036397">
    <property type="entry name" value="RNaseH_sf"/>
</dbReference>
<dbReference type="NCBIfam" id="NF033516">
    <property type="entry name" value="transpos_IS3"/>
    <property type="match status" value="1"/>
</dbReference>
<dbReference type="PANTHER" id="PTHR46889">
    <property type="entry name" value="TRANSPOSASE INSF FOR INSERTION SEQUENCE IS3B-RELATED"/>
    <property type="match status" value="1"/>
</dbReference>
<evidence type="ECO:0000256" key="1">
    <source>
        <dbReference type="ARBA" id="ARBA00002286"/>
    </source>
</evidence>
<dbReference type="PROSITE" id="PS50994">
    <property type="entry name" value="INTEGRASE"/>
    <property type="match status" value="1"/>
</dbReference>
<name>A0A1I5YHL9_9BACI</name>
<dbReference type="AlphaFoldDB" id="A0A1I5YHL9"/>
<dbReference type="Proteomes" id="UP000198892">
    <property type="component" value="Unassembled WGS sequence"/>
</dbReference>
<evidence type="ECO:0000259" key="2">
    <source>
        <dbReference type="PROSITE" id="PS50994"/>
    </source>
</evidence>
<reference evidence="4" key="1">
    <citation type="submission" date="2016-10" db="EMBL/GenBank/DDBJ databases">
        <authorList>
            <person name="Varghese N."/>
            <person name="Submissions S."/>
        </authorList>
    </citation>
    <scope>NUCLEOTIDE SEQUENCE [LARGE SCALE GENOMIC DNA]</scope>
    <source>
        <strain evidence="4">S7</strain>
    </source>
</reference>
<gene>
    <name evidence="3" type="ORF">SAMN05518683_1521</name>
</gene>
<organism evidence="3 4">
    <name type="scientific">Salibacterium halotolerans</name>
    <dbReference type="NCBI Taxonomy" id="1884432"/>
    <lineage>
        <taxon>Bacteria</taxon>
        <taxon>Bacillati</taxon>
        <taxon>Bacillota</taxon>
        <taxon>Bacilli</taxon>
        <taxon>Bacillales</taxon>
        <taxon>Bacillaceae</taxon>
    </lineage>
</organism>
<dbReference type="InterPro" id="IPR025948">
    <property type="entry name" value="HTH-like_dom"/>
</dbReference>
<dbReference type="InterPro" id="IPR012337">
    <property type="entry name" value="RNaseH-like_sf"/>
</dbReference>
<dbReference type="SUPFAM" id="SSF53098">
    <property type="entry name" value="Ribonuclease H-like"/>
    <property type="match status" value="1"/>
</dbReference>
<dbReference type="InterPro" id="IPR050900">
    <property type="entry name" value="Transposase_IS3/IS150/IS904"/>
</dbReference>
<dbReference type="Pfam" id="PF13276">
    <property type="entry name" value="HTH_21"/>
    <property type="match status" value="1"/>
</dbReference>
<sequence length="266" mass="31506">MDWYDPDLTITEQANLLSINRTSLYYKPVQPSLEDVHMKHRIDEVYTKYPFYGSRRITVHLNKRGVEINRKAVQRHMREMGIAGISPGPNLSKHRLAHHTYPYLLRGLAITRPNQVWAIDITYIRMKQNWMYLVAVIDWYSRYVISWELDQVLEMPFVLHAMERALGQATPEIMNSDQGSHFTSPTYTDLLKERDISISMDGKGRALDNIIIERLWRNVKYEDIYLKEYSTPRAVRKGVRDYFIFYNEERPHQSLEDHSPAEIYLP</sequence>
<dbReference type="GO" id="GO:0015074">
    <property type="term" value="P:DNA integration"/>
    <property type="evidence" value="ECO:0007669"/>
    <property type="project" value="InterPro"/>
</dbReference>
<dbReference type="GO" id="GO:0003676">
    <property type="term" value="F:nucleic acid binding"/>
    <property type="evidence" value="ECO:0007669"/>
    <property type="project" value="InterPro"/>
</dbReference>
<dbReference type="Gene3D" id="3.30.420.10">
    <property type="entry name" value="Ribonuclease H-like superfamily/Ribonuclease H"/>
    <property type="match status" value="1"/>
</dbReference>